<accession>A0A3G6YK54</accession>
<dbReference type="PANTHER" id="PTHR48081">
    <property type="entry name" value="AB HYDROLASE SUPERFAMILY PROTEIN C4A8.06C"/>
    <property type="match status" value="1"/>
</dbReference>
<sequence>MINFLLIKIDFYKAENKNAPLMIFIHGGAWKSGSAKEYSYVANPFIANNINVAIIDFDDVTKVGLNGMIEQIRNSIKWIYVNSDKLSINKNRIYIVGHSSGAHLGGVLLTTNWEKQHMPKDIIKGAVLISGMYDMKPVRLSARASYVKFDDKTEDEMSTIRHADSINSPILVSYGGLESYEFKRQTEDFAKKLKQEHKKIDLIPQPYFNHFEIIDDFGNPYNALTQQTIQMIKKVN</sequence>
<proteinExistence type="predicted"/>
<dbReference type="SUPFAM" id="SSF53474">
    <property type="entry name" value="alpha/beta-Hydrolases"/>
    <property type="match status" value="1"/>
</dbReference>
<dbReference type="InterPro" id="IPR029058">
    <property type="entry name" value="AB_hydrolase_fold"/>
</dbReference>
<dbReference type="EMBL" id="CP033540">
    <property type="protein sequence ID" value="AZC00812.1"/>
    <property type="molecule type" value="Genomic_DNA"/>
</dbReference>
<gene>
    <name evidence="3" type="ORF">DKE52_013415</name>
</gene>
<reference evidence="3 4" key="1">
    <citation type="submission" date="2018-11" db="EMBL/GenBank/DDBJ databases">
        <authorList>
            <person name="Kuo S.-C."/>
            <person name="Chen F.-J."/>
            <person name="Liao Y.-C."/>
        </authorList>
    </citation>
    <scope>NUCLEOTIDE SEQUENCE [LARGE SCALE GENOMIC DNA]</scope>
    <source>
        <strain evidence="3 4">2014S06-099</strain>
    </source>
</reference>
<dbReference type="GO" id="GO:0016787">
    <property type="term" value="F:hydrolase activity"/>
    <property type="evidence" value="ECO:0007669"/>
    <property type="project" value="UniProtKB-KW"/>
</dbReference>
<keyword evidence="1 3" id="KW-0378">Hydrolase</keyword>
<dbReference type="InterPro" id="IPR050300">
    <property type="entry name" value="GDXG_lipolytic_enzyme"/>
</dbReference>
<evidence type="ECO:0000259" key="2">
    <source>
        <dbReference type="Pfam" id="PF20434"/>
    </source>
</evidence>
<dbReference type="InterPro" id="IPR049492">
    <property type="entry name" value="BD-FAE-like_dom"/>
</dbReference>
<dbReference type="PANTHER" id="PTHR48081:SF33">
    <property type="entry name" value="KYNURENINE FORMAMIDASE"/>
    <property type="match status" value="1"/>
</dbReference>
<protein>
    <submittedName>
        <fullName evidence="3">Alpha/beta hydrolase</fullName>
    </submittedName>
</protein>
<evidence type="ECO:0000256" key="1">
    <source>
        <dbReference type="ARBA" id="ARBA00022801"/>
    </source>
</evidence>
<dbReference type="AlphaFoldDB" id="A0A3G6YK54"/>
<dbReference type="Pfam" id="PF20434">
    <property type="entry name" value="BD-FAE"/>
    <property type="match status" value="1"/>
</dbReference>
<evidence type="ECO:0000313" key="4">
    <source>
        <dbReference type="Proteomes" id="UP000254410"/>
    </source>
</evidence>
<reference evidence="3 4" key="2">
    <citation type="submission" date="2018-12" db="EMBL/GenBank/DDBJ databases">
        <title>Molecular Epidemiology of Emerging Carbapenem-Resistance in Acinetobacter nosocomialis and Acinetobacter pittii in Taiwan, 2010-2014.</title>
        <authorList>
            <person name="Huang W.-C."/>
            <person name="Wang H.-Y."/>
            <person name="Lai J.-F."/>
            <person name="Lauderdale T.-L."/>
            <person name="Sytwu H.-K."/>
        </authorList>
    </citation>
    <scope>NUCLEOTIDE SEQUENCE [LARGE SCALE GENOMIC DNA]</scope>
    <source>
        <strain evidence="3 4">2014S06-099</strain>
    </source>
</reference>
<evidence type="ECO:0000313" key="3">
    <source>
        <dbReference type="EMBL" id="AZC00812.1"/>
    </source>
</evidence>
<organism evidence="3 4">
    <name type="scientific">Acinetobacter pittii</name>
    <name type="common">Acinetobacter genomosp. 3</name>
    <dbReference type="NCBI Taxonomy" id="48296"/>
    <lineage>
        <taxon>Bacteria</taxon>
        <taxon>Pseudomonadati</taxon>
        <taxon>Pseudomonadota</taxon>
        <taxon>Gammaproteobacteria</taxon>
        <taxon>Moraxellales</taxon>
        <taxon>Moraxellaceae</taxon>
        <taxon>Acinetobacter</taxon>
        <taxon>Acinetobacter calcoaceticus/baumannii complex</taxon>
    </lineage>
</organism>
<feature type="domain" description="BD-FAE-like" evidence="2">
    <location>
        <begin position="12"/>
        <end position="115"/>
    </location>
</feature>
<dbReference type="Gene3D" id="3.40.50.1820">
    <property type="entry name" value="alpha/beta hydrolase"/>
    <property type="match status" value="1"/>
</dbReference>
<name>A0A3G6YK54_ACIPI</name>
<dbReference type="Proteomes" id="UP000254410">
    <property type="component" value="Chromosome"/>
</dbReference>